<name>D2PWH7_KRIFD</name>
<dbReference type="InterPro" id="IPR000792">
    <property type="entry name" value="Tscrpt_reg_LuxR_C"/>
</dbReference>
<dbReference type="PANTHER" id="PTHR16305:SF35">
    <property type="entry name" value="TRANSCRIPTIONAL ACTIVATOR DOMAIN"/>
    <property type="match status" value="1"/>
</dbReference>
<evidence type="ECO:0000313" key="4">
    <source>
        <dbReference type="EMBL" id="ADB33446.1"/>
    </source>
</evidence>
<evidence type="ECO:0000259" key="3">
    <source>
        <dbReference type="PROSITE" id="PS50043"/>
    </source>
</evidence>
<dbReference type="SMART" id="SM00421">
    <property type="entry name" value="HTH_LUXR"/>
    <property type="match status" value="1"/>
</dbReference>
<accession>D2PWH7</accession>
<organism evidence="4 5">
    <name type="scientific">Kribbella flavida (strain DSM 17836 / JCM 10339 / NBRC 14399)</name>
    <dbReference type="NCBI Taxonomy" id="479435"/>
    <lineage>
        <taxon>Bacteria</taxon>
        <taxon>Bacillati</taxon>
        <taxon>Actinomycetota</taxon>
        <taxon>Actinomycetes</taxon>
        <taxon>Propionibacteriales</taxon>
        <taxon>Kribbellaceae</taxon>
        <taxon>Kribbella</taxon>
    </lineage>
</organism>
<keyword evidence="5" id="KW-1185">Reference proteome</keyword>
<dbReference type="GO" id="GO:0003677">
    <property type="term" value="F:DNA binding"/>
    <property type="evidence" value="ECO:0007669"/>
    <property type="project" value="InterPro"/>
</dbReference>
<keyword evidence="2" id="KW-0067">ATP-binding</keyword>
<evidence type="ECO:0000313" key="5">
    <source>
        <dbReference type="Proteomes" id="UP000007967"/>
    </source>
</evidence>
<dbReference type="eggNOG" id="COG3899">
    <property type="taxonomic scope" value="Bacteria"/>
</dbReference>
<dbReference type="KEGG" id="kfl:Kfla_4413"/>
<dbReference type="InterPro" id="IPR016032">
    <property type="entry name" value="Sig_transdc_resp-reg_C-effctor"/>
</dbReference>
<dbReference type="PROSITE" id="PS50043">
    <property type="entry name" value="HTH_LUXR_2"/>
    <property type="match status" value="1"/>
</dbReference>
<evidence type="ECO:0000256" key="1">
    <source>
        <dbReference type="ARBA" id="ARBA00022741"/>
    </source>
</evidence>
<sequence length="928" mass="99283">MRPVDEIPQPHRLAERGYRDRMSLVGRDDELRRIERLLADACAGHSGALVVRGEAGVGKSVLLDRAVSVARAEGFQVLSGTGVESDSELAYGGLHQLLFPHLDRLDALPGPQAAALRGAFGLAESGEANRFLISAGTLALLADLAEDGPLLCVVDDLQWFDQGSAEALLFAARRFEADAIALLFAVRETSMPFETPGVEVLQLSGLAAEAAARLLDLRAPELADSLRARVLEESAGNPLAIIELGSTRHEADDADPAGMVGTLPVSVRVQELFRRQIAELPDPTRRALLVAAADSTAPLETVLRVVEALGGAAADLAPAERAALVRTGTRVAFRHPLVRAAAYRGEPLHRRVEVHQAYADALPADAVADRRAWHLAAAATAPDEAVAVELEGAAERARHRGGAMAVSVAYERAGRLSVDPQPRARRIAQAAQAAFDAGKPDRAARLAAEALSLTADPGIRAEAIYAQGAVAYERTSPRIDAELTIEAAALVRDTDPEQAALNLYEAVHAARHGAAHDLLQQAVDLLREFTPPRHWAIVVAAFLGWEELFAGRPKPAVGPTRELLAAVRDGELDLTHRMTAAVGGLLIAADDEVVAGTEAMLAQVRATGALGWVPYLLNVLAVARLLRGEFADARADVAEGAAVSEEFGNSTERLAHRSVEVWLHAVAGEESRSRDLAAEVLPDARSRHRVNAEIAVWGLAMLDLSARRFETALGGLEQVCRGPARRDVLMRAVPDLVEAAVRSGAPDRAGEALAEFAHWAERVDQPVTTGLALRCRALLADDGEAEPLYVEGLRLHERHGGPYDHARTRLVYGEWLRRQRRRTEARAHLEAAAAGFERIGATLWAERAHGELAAFGGARTEQRAIGPLTLLTPQELQVVQLAAAGHTNKQIAAQLYLSPRTVGHHLYKAYPKLGVTARSELAGLVAGP</sequence>
<keyword evidence="1" id="KW-0547">Nucleotide-binding</keyword>
<evidence type="ECO:0000256" key="2">
    <source>
        <dbReference type="ARBA" id="ARBA00022840"/>
    </source>
</evidence>
<gene>
    <name evidence="4" type="ordered locus">Kfla_4413</name>
</gene>
<dbReference type="AlphaFoldDB" id="D2PWH7"/>
<dbReference type="GO" id="GO:0006355">
    <property type="term" value="P:regulation of DNA-templated transcription"/>
    <property type="evidence" value="ECO:0007669"/>
    <property type="project" value="InterPro"/>
</dbReference>
<dbReference type="EMBL" id="CP001736">
    <property type="protein sequence ID" value="ADB33446.1"/>
    <property type="molecule type" value="Genomic_DNA"/>
</dbReference>
<dbReference type="GO" id="GO:0005737">
    <property type="term" value="C:cytoplasm"/>
    <property type="evidence" value="ECO:0007669"/>
    <property type="project" value="TreeGrafter"/>
</dbReference>
<dbReference type="Pfam" id="PF13191">
    <property type="entry name" value="AAA_16"/>
    <property type="match status" value="1"/>
</dbReference>
<reference evidence="4 5" key="2">
    <citation type="journal article" date="2010" name="Stand. Genomic Sci.">
        <title>Complete genome sequence of Kribbella flavida type strain (IFO 14399).</title>
        <authorList>
            <person name="Pukall R."/>
            <person name="Lapidus A."/>
            <person name="Glavina Del Rio T."/>
            <person name="Copeland A."/>
            <person name="Tice H."/>
            <person name="Cheng J.-F."/>
            <person name="Lucas S."/>
            <person name="Chen F."/>
            <person name="Nolan M."/>
            <person name="LaButti K."/>
            <person name="Pati A."/>
            <person name="Ivanova N."/>
            <person name="Mavrommatis K."/>
            <person name="Mikhailova N."/>
            <person name="Pitluck S."/>
            <person name="Bruce D."/>
            <person name="Goodwin L."/>
            <person name="Land M."/>
            <person name="Hauser L."/>
            <person name="Chang Y.-J."/>
            <person name="Jeffries C.D."/>
            <person name="Chen A."/>
            <person name="Palaniappan K."/>
            <person name="Chain P."/>
            <person name="Rohde M."/>
            <person name="Goeker M."/>
            <person name="Bristow J."/>
            <person name="Eisen J.A."/>
            <person name="Markowitz V."/>
            <person name="Hugenholtz P."/>
            <person name="Kyrpides N.C."/>
            <person name="Klenk H.-P."/>
            <person name="Brettin T."/>
        </authorList>
    </citation>
    <scope>NUCLEOTIDE SEQUENCE [LARGE SCALE GENOMIC DNA]</scope>
    <source>
        <strain evidence="5">DSM 17836 / JCM 10339 / NBRC 14399</strain>
    </source>
</reference>
<dbReference type="Pfam" id="PF00196">
    <property type="entry name" value="GerE"/>
    <property type="match status" value="1"/>
</dbReference>
<dbReference type="PRINTS" id="PR00038">
    <property type="entry name" value="HTHLUXR"/>
</dbReference>
<feature type="domain" description="HTH luxR-type" evidence="3">
    <location>
        <begin position="864"/>
        <end position="928"/>
    </location>
</feature>
<dbReference type="PANTHER" id="PTHR16305">
    <property type="entry name" value="TESTICULAR SOLUBLE ADENYLYL CYCLASE"/>
    <property type="match status" value="1"/>
</dbReference>
<dbReference type="GO" id="GO:0005524">
    <property type="term" value="F:ATP binding"/>
    <property type="evidence" value="ECO:0007669"/>
    <property type="project" value="UniProtKB-KW"/>
</dbReference>
<dbReference type="Proteomes" id="UP000007967">
    <property type="component" value="Chromosome"/>
</dbReference>
<dbReference type="GO" id="GO:0004016">
    <property type="term" value="F:adenylate cyclase activity"/>
    <property type="evidence" value="ECO:0007669"/>
    <property type="project" value="TreeGrafter"/>
</dbReference>
<dbReference type="InterPro" id="IPR027417">
    <property type="entry name" value="P-loop_NTPase"/>
</dbReference>
<reference evidence="5" key="1">
    <citation type="submission" date="2009-09" db="EMBL/GenBank/DDBJ databases">
        <title>The complete genome of Kribbella flavida DSM 17836.</title>
        <authorList>
            <consortium name="US DOE Joint Genome Institute (JGI-PGF)"/>
            <person name="Lucas S."/>
            <person name="Copeland A."/>
            <person name="Lapidus A."/>
            <person name="Glavina del Rio T."/>
            <person name="Dalin E."/>
            <person name="Tice H."/>
            <person name="Bruce D."/>
            <person name="Goodwin L."/>
            <person name="Pitluck S."/>
            <person name="Kyrpides N."/>
            <person name="Mavromatis K."/>
            <person name="Ivanova N."/>
            <person name="Saunders E."/>
            <person name="Brettin T."/>
            <person name="Detter J.C."/>
            <person name="Han C."/>
            <person name="Larimer F."/>
            <person name="Land M."/>
            <person name="Hauser L."/>
            <person name="Markowitz V."/>
            <person name="Cheng J.-F."/>
            <person name="Hugenholtz P."/>
            <person name="Woyke T."/>
            <person name="Wu D."/>
            <person name="Pukall R."/>
            <person name="Klenk H.-P."/>
            <person name="Eisen J.A."/>
        </authorList>
    </citation>
    <scope>NUCLEOTIDE SEQUENCE [LARGE SCALE GENOMIC DNA]</scope>
    <source>
        <strain evidence="5">DSM 17836 / JCM 10339 / NBRC 14399</strain>
    </source>
</reference>
<dbReference type="SUPFAM" id="SSF52540">
    <property type="entry name" value="P-loop containing nucleoside triphosphate hydrolases"/>
    <property type="match status" value="1"/>
</dbReference>
<proteinExistence type="predicted"/>
<dbReference type="eggNOG" id="COG2197">
    <property type="taxonomic scope" value="Bacteria"/>
</dbReference>
<dbReference type="InterPro" id="IPR041664">
    <property type="entry name" value="AAA_16"/>
</dbReference>
<dbReference type="SUPFAM" id="SSF46894">
    <property type="entry name" value="C-terminal effector domain of the bipartite response regulators"/>
    <property type="match status" value="1"/>
</dbReference>
<dbReference type="CDD" id="cd06170">
    <property type="entry name" value="LuxR_C_like"/>
    <property type="match status" value="1"/>
</dbReference>
<dbReference type="STRING" id="479435.Kfla_4413"/>
<dbReference type="InterPro" id="IPR036388">
    <property type="entry name" value="WH-like_DNA-bd_sf"/>
</dbReference>
<dbReference type="Gene3D" id="1.10.10.10">
    <property type="entry name" value="Winged helix-like DNA-binding domain superfamily/Winged helix DNA-binding domain"/>
    <property type="match status" value="1"/>
</dbReference>
<protein>
    <submittedName>
        <fullName evidence="4">Transcriptional regulator, LuxR family</fullName>
    </submittedName>
</protein>
<dbReference type="RefSeq" id="WP_012922000.1">
    <property type="nucleotide sequence ID" value="NC_013729.1"/>
</dbReference>
<dbReference type="HOGENOM" id="CLU_006850_4_1_11"/>